<evidence type="ECO:0000313" key="3">
    <source>
        <dbReference type="Proteomes" id="UP000221384"/>
    </source>
</evidence>
<keyword evidence="1" id="KW-0175">Coiled coil</keyword>
<evidence type="ECO:0000256" key="1">
    <source>
        <dbReference type="SAM" id="Coils"/>
    </source>
</evidence>
<organism evidence="2 3">
    <name type="scientific">Malaciobacter canalis</name>
    <dbReference type="NCBI Taxonomy" id="1912871"/>
    <lineage>
        <taxon>Bacteria</taxon>
        <taxon>Pseudomonadati</taxon>
        <taxon>Campylobacterota</taxon>
        <taxon>Epsilonproteobacteria</taxon>
        <taxon>Campylobacterales</taxon>
        <taxon>Arcobacteraceae</taxon>
        <taxon>Malaciobacter</taxon>
    </lineage>
</organism>
<name>A0ABX4LT60_9BACT</name>
<sequence>MIIESKQLSNPFSTGGGGSRFETNIQAAFLTLMLTKGYIPCLINWPIIEIKLQGKIEGYSTDDLIVTIQNPQSNEKRKFLGQIKHSISITENNSIFSEVIKAAWDDFNNSSIFKKGKDVIALITGPLSATDVNCVNFILEQAKYLKDEVEFFNHINQSNFSSKDKRRKLKAFQIQLKKANNNIEVSDRELFEFLKHFYLLGYDLDKKASVVSSLLQSHISQYNKEIADKIWSQIITTVQDFNQQAGTITIGTLPEELISEFVEPELQYIPNSFNKLEPSTKNTFDSINWQTHPFSSKLALLNLVGSWNEKNQLEVEIVSEIVGLDYKEWITELRELLHISDTLVSLKNGIWKIKDRKKSFELFSNRIYDDNLDIFKNIILKVLKINDPSFELPKEERYAASIYGKILPYSNGFRDGLVSTLALIGNKSNLLINCSREKPERIVHEIVEGIFNNADSILWGSLDGLLPSIAESSPDIFLKSIEHALSITPCPFEELFKEEGSSTFGRNYMTGLLWALEGIAWEEKYLIEVCVILAELASYDPGGNWANRPINSLKDIFLPWLPHTLASFEKRKVALKTIVQEEPTIAWNLLDSLLNSMHSSTTGTYKPKYREVVPNDWKKTVSNREYWEQIDYNSMLLLELADSNILKLSKLADKINQFSLNGFNKFIKKVSSKEILELDDETKNSLWTSLEKTYIRNNRFSDATWALKKEDLEKIKEVLPLLAPKNPYLLYQNLFTQSEHELYEERGNYEEQSKNLFEKRKKAIEEIINTSSFENILIFMKEINKSFLVGQVVAGLNNKCYDQILLPKLLNNDDKKELEFISSYIPSRVYTYGFEWFDKLDKKKWSIDQVAMALCFLPFKKETWDRVEILLNEKESKYWKNVDSNVYQIDSEFEYAIKKFLKYKRPYYALEVFSVLLFKKEEINVELACETLISLANSPLLGNRQLDSYNITELIKYLQEDKGTNQEKLLQIELLYISFLTNHSSETRPKILEQKFAIDPELYCELIGLIYKPEGEEIDKPITEAQKNLATNAYHVLSNLRTIPGIDELGNFNSDIFNSWIDYFEESTKKSGHYKVAMIKLGEILVYSPEDTSGLYINKNIARYLNKKGYEDLRHGYDIGTYNSRGAHFVDYNEEIKLAELFNKRAENIENEGFFRFAITLRSIAEHYVKEAERIKDDY</sequence>
<dbReference type="RefSeq" id="WP_099333685.1">
    <property type="nucleotide sequence ID" value="NZ_CP042812.1"/>
</dbReference>
<proteinExistence type="predicted"/>
<gene>
    <name evidence="2" type="ORF">CPG37_02710</name>
</gene>
<keyword evidence="3" id="KW-1185">Reference proteome</keyword>
<evidence type="ECO:0000313" key="2">
    <source>
        <dbReference type="EMBL" id="PHO10772.1"/>
    </source>
</evidence>
<reference evidence="2 3" key="1">
    <citation type="submission" date="2017-09" db="EMBL/GenBank/DDBJ databases">
        <authorList>
            <person name="Perez-Cataluna A."/>
            <person name="Figueras M.J."/>
            <person name="Salas-Masso N."/>
        </authorList>
    </citation>
    <scope>NUCLEOTIDE SEQUENCE [LARGE SCALE GENOMIC DNA]</scope>
    <source>
        <strain evidence="2 3">F138-33</strain>
    </source>
</reference>
<accession>A0ABX4LT60</accession>
<feature type="coiled-coil region" evidence="1">
    <location>
        <begin position="162"/>
        <end position="189"/>
    </location>
</feature>
<protein>
    <submittedName>
        <fullName evidence="2">Uncharacterized protein</fullName>
    </submittedName>
</protein>
<dbReference type="EMBL" id="NWVW01000002">
    <property type="protein sequence ID" value="PHO10772.1"/>
    <property type="molecule type" value="Genomic_DNA"/>
</dbReference>
<comment type="caution">
    <text evidence="2">The sequence shown here is derived from an EMBL/GenBank/DDBJ whole genome shotgun (WGS) entry which is preliminary data.</text>
</comment>
<dbReference type="Proteomes" id="UP000221384">
    <property type="component" value="Unassembled WGS sequence"/>
</dbReference>